<dbReference type="Pfam" id="PF05739">
    <property type="entry name" value="SNARE"/>
    <property type="match status" value="1"/>
</dbReference>
<dbReference type="CDD" id="cd15845">
    <property type="entry name" value="SNARE_syntaxin16"/>
    <property type="match status" value="1"/>
</dbReference>
<dbReference type="SUPFAM" id="SSF47661">
    <property type="entry name" value="t-snare proteins"/>
    <property type="match status" value="1"/>
</dbReference>
<accession>A0A8K1C5T2</accession>
<evidence type="ECO:0000256" key="7">
    <source>
        <dbReference type="ARBA" id="ARBA00023034"/>
    </source>
</evidence>
<dbReference type="Gene3D" id="1.20.58.70">
    <property type="match status" value="1"/>
</dbReference>
<keyword evidence="3" id="KW-0813">Transport</keyword>
<comment type="subcellular location">
    <subcellularLocation>
        <location evidence="1">Golgi apparatus membrane</location>
        <topology evidence="1">Single-pass type IV membrane protein</topology>
    </subcellularLocation>
</comment>
<dbReference type="GO" id="GO:0000149">
    <property type="term" value="F:SNARE binding"/>
    <property type="evidence" value="ECO:0007669"/>
    <property type="project" value="TreeGrafter"/>
</dbReference>
<dbReference type="PROSITE" id="PS00914">
    <property type="entry name" value="SYNTAXIN"/>
    <property type="match status" value="1"/>
</dbReference>
<dbReference type="PROSITE" id="PS50192">
    <property type="entry name" value="T_SNARE"/>
    <property type="match status" value="1"/>
</dbReference>
<dbReference type="GO" id="GO:0006906">
    <property type="term" value="P:vesicle fusion"/>
    <property type="evidence" value="ECO:0007669"/>
    <property type="project" value="TreeGrafter"/>
</dbReference>
<evidence type="ECO:0000256" key="3">
    <source>
        <dbReference type="ARBA" id="ARBA00022448"/>
    </source>
</evidence>
<feature type="transmembrane region" description="Helical" evidence="11">
    <location>
        <begin position="298"/>
        <end position="315"/>
    </location>
</feature>
<evidence type="ECO:0000256" key="1">
    <source>
        <dbReference type="ARBA" id="ARBA00004409"/>
    </source>
</evidence>
<sequence length="318" mass="37410">MAHRDLTDKFYVRRTNLKKRNLRFRLRQLQENTPYLPLFQSKGQFKIKGMDKALLQESRELAGMEAGEIPRPEWIRFADEANEAVRLLHVKLEYLQLVHTKRLMIRFDDSEEAYEREIDQLNDEITALFHLADRLLKKITGPFVGGEPSASSADRRVRLSTQRAIATRLQDISLQFRQRQREYLHRLQLQKHGSDAFNFDPDAEPMDQERYESAQMALVTDMQTFDIKTRDTEIQRIARTVSSLAVIFKQVADMVITQGTLVDRIDYNMEQVATRMQSSLKEMRRAEQYQRNTRPQRCIFLLLTGIFLCFVVLLLKHS</sequence>
<dbReference type="PANTHER" id="PTHR19957">
    <property type="entry name" value="SYNTAXIN"/>
    <property type="match status" value="1"/>
</dbReference>
<feature type="coiled-coil region" evidence="10">
    <location>
        <begin position="104"/>
        <end position="138"/>
    </location>
</feature>
<keyword evidence="6 11" id="KW-1133">Transmembrane helix</keyword>
<evidence type="ECO:0000256" key="5">
    <source>
        <dbReference type="ARBA" id="ARBA00022927"/>
    </source>
</evidence>
<evidence type="ECO:0000256" key="10">
    <source>
        <dbReference type="SAM" id="Coils"/>
    </source>
</evidence>
<reference evidence="13" key="1">
    <citation type="submission" date="2019-03" db="EMBL/GenBank/DDBJ databases">
        <title>Long read genome sequence of the mycoparasitic Pythium oligandrum ATCC 38472 isolated from sugarbeet rhizosphere.</title>
        <authorList>
            <person name="Gaulin E."/>
        </authorList>
    </citation>
    <scope>NUCLEOTIDE SEQUENCE</scope>
    <source>
        <strain evidence="13">ATCC 38472_TT</strain>
    </source>
</reference>
<name>A0A8K1C5T2_PYTOL</name>
<dbReference type="GO" id="GO:0000139">
    <property type="term" value="C:Golgi membrane"/>
    <property type="evidence" value="ECO:0007669"/>
    <property type="project" value="UniProtKB-SubCell"/>
</dbReference>
<keyword evidence="5" id="KW-0653">Protein transport</keyword>
<dbReference type="GO" id="GO:0006886">
    <property type="term" value="P:intracellular protein transport"/>
    <property type="evidence" value="ECO:0007669"/>
    <property type="project" value="InterPro"/>
</dbReference>
<dbReference type="AlphaFoldDB" id="A0A8K1C5T2"/>
<proteinExistence type="inferred from homology"/>
<keyword evidence="8 10" id="KW-0175">Coiled coil</keyword>
<evidence type="ECO:0000256" key="9">
    <source>
        <dbReference type="ARBA" id="ARBA00023136"/>
    </source>
</evidence>
<evidence type="ECO:0000256" key="2">
    <source>
        <dbReference type="ARBA" id="ARBA00009063"/>
    </source>
</evidence>
<evidence type="ECO:0000313" key="14">
    <source>
        <dbReference type="Proteomes" id="UP000794436"/>
    </source>
</evidence>
<evidence type="ECO:0000313" key="13">
    <source>
        <dbReference type="EMBL" id="TMW57052.1"/>
    </source>
</evidence>
<keyword evidence="4 11" id="KW-0812">Transmembrane</keyword>
<dbReference type="InterPro" id="IPR000727">
    <property type="entry name" value="T_SNARE_dom"/>
</dbReference>
<protein>
    <recommendedName>
        <fullName evidence="12">t-SNARE coiled-coil homology domain-containing protein</fullName>
    </recommendedName>
</protein>
<dbReference type="EMBL" id="SPLM01000144">
    <property type="protein sequence ID" value="TMW57052.1"/>
    <property type="molecule type" value="Genomic_DNA"/>
</dbReference>
<comment type="similarity">
    <text evidence="2">Belongs to the syntaxin family.</text>
</comment>
<feature type="domain" description="T-SNARE coiled-coil homology" evidence="12">
    <location>
        <begin position="224"/>
        <end position="286"/>
    </location>
</feature>
<gene>
    <name evidence="13" type="ORF">Poli38472_002977</name>
</gene>
<evidence type="ECO:0000256" key="6">
    <source>
        <dbReference type="ARBA" id="ARBA00022989"/>
    </source>
</evidence>
<dbReference type="Proteomes" id="UP000794436">
    <property type="component" value="Unassembled WGS sequence"/>
</dbReference>
<dbReference type="SMART" id="SM00397">
    <property type="entry name" value="t_SNARE"/>
    <property type="match status" value="1"/>
</dbReference>
<organism evidence="13 14">
    <name type="scientific">Pythium oligandrum</name>
    <name type="common">Mycoparasitic fungus</name>
    <dbReference type="NCBI Taxonomy" id="41045"/>
    <lineage>
        <taxon>Eukaryota</taxon>
        <taxon>Sar</taxon>
        <taxon>Stramenopiles</taxon>
        <taxon>Oomycota</taxon>
        <taxon>Peronosporomycetes</taxon>
        <taxon>Pythiales</taxon>
        <taxon>Pythiaceae</taxon>
        <taxon>Pythium</taxon>
    </lineage>
</organism>
<dbReference type="PANTHER" id="PTHR19957:SF83">
    <property type="entry name" value="SYNTAXIN-16"/>
    <property type="match status" value="1"/>
</dbReference>
<dbReference type="InterPro" id="IPR006012">
    <property type="entry name" value="Syntaxin/epimorphin_CS"/>
</dbReference>
<dbReference type="InterPro" id="IPR045242">
    <property type="entry name" value="Syntaxin"/>
</dbReference>
<evidence type="ECO:0000256" key="11">
    <source>
        <dbReference type="SAM" id="Phobius"/>
    </source>
</evidence>
<keyword evidence="7" id="KW-0333">Golgi apparatus</keyword>
<dbReference type="GO" id="GO:0048278">
    <property type="term" value="P:vesicle docking"/>
    <property type="evidence" value="ECO:0007669"/>
    <property type="project" value="TreeGrafter"/>
</dbReference>
<evidence type="ECO:0000259" key="12">
    <source>
        <dbReference type="PROSITE" id="PS50192"/>
    </source>
</evidence>
<dbReference type="GO" id="GO:0031201">
    <property type="term" value="C:SNARE complex"/>
    <property type="evidence" value="ECO:0007669"/>
    <property type="project" value="TreeGrafter"/>
</dbReference>
<dbReference type="GO" id="GO:0005484">
    <property type="term" value="F:SNAP receptor activity"/>
    <property type="evidence" value="ECO:0007669"/>
    <property type="project" value="InterPro"/>
</dbReference>
<keyword evidence="9 11" id="KW-0472">Membrane</keyword>
<dbReference type="InterPro" id="IPR010989">
    <property type="entry name" value="SNARE"/>
</dbReference>
<comment type="caution">
    <text evidence="13">The sequence shown here is derived from an EMBL/GenBank/DDBJ whole genome shotgun (WGS) entry which is preliminary data.</text>
</comment>
<keyword evidence="14" id="KW-1185">Reference proteome</keyword>
<evidence type="ECO:0000256" key="8">
    <source>
        <dbReference type="ARBA" id="ARBA00023054"/>
    </source>
</evidence>
<evidence type="ECO:0000256" key="4">
    <source>
        <dbReference type="ARBA" id="ARBA00022692"/>
    </source>
</evidence>
<dbReference type="OrthoDB" id="10251371at2759"/>